<name>A0A226M954_CALSU</name>
<organism evidence="2 3">
    <name type="scientific">Callipepla squamata</name>
    <name type="common">Scaled quail</name>
    <dbReference type="NCBI Taxonomy" id="9009"/>
    <lineage>
        <taxon>Eukaryota</taxon>
        <taxon>Metazoa</taxon>
        <taxon>Chordata</taxon>
        <taxon>Craniata</taxon>
        <taxon>Vertebrata</taxon>
        <taxon>Euteleostomi</taxon>
        <taxon>Archelosauria</taxon>
        <taxon>Archosauria</taxon>
        <taxon>Dinosauria</taxon>
        <taxon>Saurischia</taxon>
        <taxon>Theropoda</taxon>
        <taxon>Coelurosauria</taxon>
        <taxon>Aves</taxon>
        <taxon>Neognathae</taxon>
        <taxon>Galloanserae</taxon>
        <taxon>Galliformes</taxon>
        <taxon>Odontophoridae</taxon>
        <taxon>Callipepla</taxon>
    </lineage>
</organism>
<dbReference type="Proteomes" id="UP000198323">
    <property type="component" value="Unassembled WGS sequence"/>
</dbReference>
<comment type="caution">
    <text evidence="2">The sequence shown here is derived from an EMBL/GenBank/DDBJ whole genome shotgun (WGS) entry which is preliminary data.</text>
</comment>
<proteinExistence type="predicted"/>
<feature type="region of interest" description="Disordered" evidence="1">
    <location>
        <begin position="30"/>
        <end position="59"/>
    </location>
</feature>
<keyword evidence="3" id="KW-1185">Reference proteome</keyword>
<dbReference type="STRING" id="9009.A0A226M954"/>
<dbReference type="EMBL" id="MCFN01009557">
    <property type="protein sequence ID" value="OXB51770.1"/>
    <property type="molecule type" value="Genomic_DNA"/>
</dbReference>
<dbReference type="AlphaFoldDB" id="A0A226M954"/>
<accession>A0A226M954</accession>
<sequence>ARPVWGSSGSAPSPSPQVAVKIIDKTQLNSSSLQKVGVPQSIPPPPPHGTSPPGAVSPPVVVGARRCNPHPFLAALSGGANHEGPEPPQHSPARPLAVKLFEVIETEKTLYLVMEYASGGEQGLGAQG</sequence>
<evidence type="ECO:0008006" key="4">
    <source>
        <dbReference type="Google" id="ProtNLM"/>
    </source>
</evidence>
<feature type="non-terminal residue" evidence="2">
    <location>
        <position position="128"/>
    </location>
</feature>
<evidence type="ECO:0000313" key="3">
    <source>
        <dbReference type="Proteomes" id="UP000198323"/>
    </source>
</evidence>
<evidence type="ECO:0000256" key="1">
    <source>
        <dbReference type="SAM" id="MobiDB-lite"/>
    </source>
</evidence>
<feature type="region of interest" description="Disordered" evidence="1">
    <location>
        <begin position="73"/>
        <end position="93"/>
    </location>
</feature>
<feature type="compositionally biased region" description="Pro residues" evidence="1">
    <location>
        <begin position="41"/>
        <end position="50"/>
    </location>
</feature>
<reference evidence="2 3" key="1">
    <citation type="submission" date="2016-07" db="EMBL/GenBank/DDBJ databases">
        <title>Disparate Historic Effective Population Sizes Predicted by Modern Levels of Genome Diversity for the Scaled Quail (Callipepla squamata) and the Northern Bobwhite (Colinus virginianus): Inferences from First and Second Generation Draft Genome Assemblies for Sympatric New World Quail.</title>
        <authorList>
            <person name="Oldeschulte D.L."/>
            <person name="Halley Y.A."/>
            <person name="Bhattarai E.K."/>
            <person name="Brashear W.A."/>
            <person name="Hill J."/>
            <person name="Metz R.P."/>
            <person name="Johnson C.D."/>
            <person name="Rollins D."/>
            <person name="Peterson M.J."/>
            <person name="Bickhart D.M."/>
            <person name="Decker J.E."/>
            <person name="Seabury C.M."/>
        </authorList>
    </citation>
    <scope>NUCLEOTIDE SEQUENCE [LARGE SCALE GENOMIC DNA]</scope>
    <source>
        <strain evidence="2 3">Texas</strain>
        <tissue evidence="2">Leg muscle</tissue>
    </source>
</reference>
<evidence type="ECO:0000313" key="2">
    <source>
        <dbReference type="EMBL" id="OXB51770.1"/>
    </source>
</evidence>
<protein>
    <recommendedName>
        <fullName evidence="4">Protein kinase domain-containing protein</fullName>
    </recommendedName>
</protein>
<dbReference type="Gene3D" id="3.30.200.20">
    <property type="entry name" value="Phosphorylase Kinase, domain 1"/>
    <property type="match status" value="1"/>
</dbReference>
<gene>
    <name evidence="2" type="ORF">ASZ78_002497</name>
</gene>
<feature type="non-terminal residue" evidence="2">
    <location>
        <position position="1"/>
    </location>
</feature>
<dbReference type="OrthoDB" id="193931at2759"/>